<protein>
    <recommendedName>
        <fullName evidence="5">Serine protease</fullName>
    </recommendedName>
</protein>
<dbReference type="AlphaFoldDB" id="A0A3S3UC15"/>
<sequence>MRFATFACAAALLAATPALAQVVVERPAAPPAVMVVPDVTGSVVAPVAPSRPLPPNQVETFVDSAKGGNAKNPNRMVPNLGDTSGGPGF</sequence>
<feature type="signal peptide" evidence="2">
    <location>
        <begin position="1"/>
        <end position="20"/>
    </location>
</feature>
<evidence type="ECO:0000256" key="2">
    <source>
        <dbReference type="SAM" id="SignalP"/>
    </source>
</evidence>
<evidence type="ECO:0000313" key="4">
    <source>
        <dbReference type="Proteomes" id="UP000286997"/>
    </source>
</evidence>
<dbReference type="OrthoDB" id="8005055at2"/>
<keyword evidence="2" id="KW-0732">Signal</keyword>
<feature type="region of interest" description="Disordered" evidence="1">
    <location>
        <begin position="65"/>
        <end position="89"/>
    </location>
</feature>
<comment type="caution">
    <text evidence="3">The sequence shown here is derived from an EMBL/GenBank/DDBJ whole genome shotgun (WGS) entry which is preliminary data.</text>
</comment>
<reference evidence="3 4" key="1">
    <citation type="submission" date="2019-01" db="EMBL/GenBank/DDBJ databases">
        <authorList>
            <person name="Chen W.-M."/>
        </authorList>
    </citation>
    <scope>NUCLEOTIDE SEQUENCE [LARGE SCALE GENOMIC DNA]</scope>
    <source>
        <strain evidence="3 4">TER-1</strain>
    </source>
</reference>
<evidence type="ECO:0008006" key="5">
    <source>
        <dbReference type="Google" id="ProtNLM"/>
    </source>
</evidence>
<proteinExistence type="predicted"/>
<organism evidence="3 4">
    <name type="scientific">Methylobacterium oryzihabitans</name>
    <dbReference type="NCBI Taxonomy" id="2499852"/>
    <lineage>
        <taxon>Bacteria</taxon>
        <taxon>Pseudomonadati</taxon>
        <taxon>Pseudomonadota</taxon>
        <taxon>Alphaproteobacteria</taxon>
        <taxon>Hyphomicrobiales</taxon>
        <taxon>Methylobacteriaceae</taxon>
        <taxon>Methylobacterium</taxon>
    </lineage>
</organism>
<evidence type="ECO:0000256" key="1">
    <source>
        <dbReference type="SAM" id="MobiDB-lite"/>
    </source>
</evidence>
<accession>A0A3S3UC15</accession>
<keyword evidence="4" id="KW-1185">Reference proteome</keyword>
<dbReference type="Proteomes" id="UP000286997">
    <property type="component" value="Unassembled WGS sequence"/>
</dbReference>
<dbReference type="RefSeq" id="WP_127727496.1">
    <property type="nucleotide sequence ID" value="NZ_SACP01000003.1"/>
</dbReference>
<feature type="chain" id="PRO_5018667465" description="Serine protease" evidence="2">
    <location>
        <begin position="21"/>
        <end position="89"/>
    </location>
</feature>
<gene>
    <name evidence="3" type="ORF">EOE48_04000</name>
</gene>
<name>A0A3S3UC15_9HYPH</name>
<dbReference type="EMBL" id="SACP01000003">
    <property type="protein sequence ID" value="RVU20521.1"/>
    <property type="molecule type" value="Genomic_DNA"/>
</dbReference>
<evidence type="ECO:0000313" key="3">
    <source>
        <dbReference type="EMBL" id="RVU20521.1"/>
    </source>
</evidence>